<keyword evidence="4" id="KW-1185">Reference proteome</keyword>
<feature type="coiled-coil region" evidence="1">
    <location>
        <begin position="763"/>
        <end position="880"/>
    </location>
</feature>
<evidence type="ECO:0000256" key="1">
    <source>
        <dbReference type="SAM" id="Coils"/>
    </source>
</evidence>
<dbReference type="EMBL" id="LJSK01000219">
    <property type="protein sequence ID" value="KPI84949.1"/>
    <property type="molecule type" value="Genomic_DNA"/>
</dbReference>
<feature type="region of interest" description="Disordered" evidence="2">
    <location>
        <begin position="485"/>
        <end position="518"/>
    </location>
</feature>
<proteinExistence type="predicted"/>
<dbReference type="Proteomes" id="UP000038009">
    <property type="component" value="Unassembled WGS sequence"/>
</dbReference>
<gene>
    <name evidence="3" type="ORF">ABL78_5992</name>
</gene>
<evidence type="ECO:0000256" key="2">
    <source>
        <dbReference type="SAM" id="MobiDB-lite"/>
    </source>
</evidence>
<feature type="compositionally biased region" description="Low complexity" evidence="2">
    <location>
        <begin position="406"/>
        <end position="417"/>
    </location>
</feature>
<feature type="region of interest" description="Disordered" evidence="2">
    <location>
        <begin position="1349"/>
        <end position="1380"/>
    </location>
</feature>
<dbReference type="GO" id="GO:0000793">
    <property type="term" value="C:condensed chromosome"/>
    <property type="evidence" value="ECO:0007669"/>
    <property type="project" value="TreeGrafter"/>
</dbReference>
<feature type="compositionally biased region" description="Acidic residues" evidence="2">
    <location>
        <begin position="102"/>
        <end position="114"/>
    </location>
</feature>
<dbReference type="GO" id="GO:0000785">
    <property type="term" value="C:chromatin"/>
    <property type="evidence" value="ECO:0007669"/>
    <property type="project" value="TreeGrafter"/>
</dbReference>
<feature type="compositionally biased region" description="Low complexity" evidence="2">
    <location>
        <begin position="485"/>
        <end position="507"/>
    </location>
</feature>
<dbReference type="PANTHER" id="PTHR43941:SF1">
    <property type="entry name" value="STRUCTURAL MAINTENANCE OF CHROMOSOMES PROTEIN 2"/>
    <property type="match status" value="1"/>
</dbReference>
<feature type="region of interest" description="Disordered" evidence="2">
    <location>
        <begin position="405"/>
        <end position="471"/>
    </location>
</feature>
<feature type="compositionally biased region" description="Low complexity" evidence="2">
    <location>
        <begin position="220"/>
        <end position="241"/>
    </location>
</feature>
<sequence length="1380" mass="150494">MPSKQYNADDIPRELLRLIDRTDRGIEQLYQLAGQNAKVTDSIRRGSSRRFSTQRRAQRDAYYYDPTRALRASAHRRHRTSDLDGEGRGRRRGQRGASLESYSDEEDYAEDEEGGSNYSDGEAYEELSNSPGHGMEPGRGGRNGLLDRRQRKTSRAHAPTARPHPSSSSSHSAHHRDDLLQRHSPTSTPNRTTHHLSGVSLSSPGSLKKPPYAPQPDLPSPSSFLSSSLPSLSTSAQQLPPWQQRRQAREGNRRGATTARSGLADDDEYGDAPTRNATGSTRLGGSPSSLHDNTAYRTHLAAQQSTQKPHPATDAATATRQRPYRSLLFMDSDGHASAAATPDALRAIQGSCARRDNSLEVAPPPHHHNGSNASTASASAGMLSRFGKRWGAVFEEMLIAPPPPAATETVKAANAAVPRRDSTDRRVPSQTSHGSSSATLEGESEEAAVRRKRPLQRETEGSFAAPPTTTSTSLLAAAEALAARPRASLPSSAVPSANTSGVVVRRTSPPPTPHALQSSVDARLVGQLRAETEAKEEAIRQLRVDHAREMAELRQVFALERASATKHTADELATTYGIQQQLLQSSLQTERERVAEAEEKLRMTRREAAQRKLDLEDATHALETLQSKYKALANAQQELMAQSAQWRGQAEKASATARQLESQEKVWRAKEVDWQARENQLLQRVQAAEERLRLQETSAQEVLAQLEAEFAQTSESYHDLLAEATKRMSYLEKSHRKYKVLKESHSLLKAEHAQLVESTVQRTQRHENEVSTMHAEVQELRRQLHQRDSASQEASESYQETLNDYKRRLELQEANAAERVQTLQQHVETANHTIELLRSQLESARQEMLEEQGRSQQQQMEAAQAELRAKENLAEQQRSAAAYKVRTEDVIANQKRQLREKDAKMQALAAGAAEPIQRLREQLEDERGRRARLEEQLKTYKRKAKEAEEHATAEIRREQLRNALLSTPATSASASAPQRLLRSATATPLMHSASTPRPFFAGVGSSISGRGEAATTVSVDAAGRRTISALSSAGGTVGGGMHRGTAPSHAAPPPVAAIRGTTPPGEGARTWAAKEQRQMQRRGPPHTPTSPPAADAYPLSHRHAPPGGSKADDAPKTPHVSGVTHVAGGTAADRPCAPALNSAQPTALNERRRSSKDEVVVSAAAAGVVGTPVVSANATVQSLSGISHSSPYTSTLLGEAEFERAAAIAAPSGTAAGLRSGRNSSKQCEIREASESSEEEKDGASSTVPWYARTARRRNRAKDEEEPRLPACEAPAFSLPAAASHEDAVAAATTTQVYTDTGVQEHEERMKTFHASALEVMRRFAGSRQEALARCADIVKQTVAERRREAQARRQYKSVSDTSPADAAVYTDASESESEF</sequence>
<feature type="compositionally biased region" description="Low complexity" evidence="2">
    <location>
        <begin position="196"/>
        <end position="210"/>
    </location>
</feature>
<feature type="region of interest" description="Disordered" evidence="2">
    <location>
        <begin position="40"/>
        <end position="292"/>
    </location>
</feature>
<feature type="compositionally biased region" description="Low complexity" evidence="2">
    <location>
        <begin position="156"/>
        <end position="171"/>
    </location>
</feature>
<organism evidence="3 4">
    <name type="scientific">Leptomonas seymouri</name>
    <dbReference type="NCBI Taxonomy" id="5684"/>
    <lineage>
        <taxon>Eukaryota</taxon>
        <taxon>Discoba</taxon>
        <taxon>Euglenozoa</taxon>
        <taxon>Kinetoplastea</taxon>
        <taxon>Metakinetoplastina</taxon>
        <taxon>Trypanosomatida</taxon>
        <taxon>Trypanosomatidae</taxon>
        <taxon>Leishmaniinae</taxon>
        <taxon>Leptomonas</taxon>
    </lineage>
</organism>
<feature type="region of interest" description="Disordered" evidence="2">
    <location>
        <begin position="1040"/>
        <end position="1155"/>
    </location>
</feature>
<feature type="region of interest" description="Disordered" evidence="2">
    <location>
        <begin position="357"/>
        <end position="376"/>
    </location>
</feature>
<accession>A0A0N0P469</accession>
<feature type="region of interest" description="Disordered" evidence="2">
    <location>
        <begin position="1212"/>
        <end position="1248"/>
    </location>
</feature>
<dbReference type="PANTHER" id="PTHR43941">
    <property type="entry name" value="STRUCTURAL MAINTENANCE OF CHROMOSOMES PROTEIN 2"/>
    <property type="match status" value="1"/>
</dbReference>
<evidence type="ECO:0000313" key="3">
    <source>
        <dbReference type="EMBL" id="KPI84949.1"/>
    </source>
</evidence>
<name>A0A0N0P469_LEPSE</name>
<dbReference type="OMA" id="HEHRMST"/>
<feature type="coiled-coil region" evidence="1">
    <location>
        <begin position="580"/>
        <end position="723"/>
    </location>
</feature>
<feature type="compositionally biased region" description="Polar residues" evidence="2">
    <location>
        <begin position="275"/>
        <end position="292"/>
    </location>
</feature>
<evidence type="ECO:0000313" key="4">
    <source>
        <dbReference type="Proteomes" id="UP000038009"/>
    </source>
</evidence>
<dbReference type="OrthoDB" id="267632at2759"/>
<dbReference type="GO" id="GO:0003682">
    <property type="term" value="F:chromatin binding"/>
    <property type="evidence" value="ECO:0007669"/>
    <property type="project" value="TreeGrafter"/>
</dbReference>
<reference evidence="3 4" key="1">
    <citation type="journal article" date="2015" name="PLoS Pathog.">
        <title>Leptomonas seymouri: Adaptations to the Dixenous Life Cycle Analyzed by Genome Sequencing, Transcriptome Profiling and Co-infection with Leishmania donovani.</title>
        <authorList>
            <person name="Kraeva N."/>
            <person name="Butenko A."/>
            <person name="Hlavacova J."/>
            <person name="Kostygov A."/>
            <person name="Myskova J."/>
            <person name="Grybchuk D."/>
            <person name="Lestinova T."/>
            <person name="Votypka J."/>
            <person name="Volf P."/>
            <person name="Opperdoes F."/>
            <person name="Flegontov P."/>
            <person name="Lukes J."/>
            <person name="Yurchenko V."/>
        </authorList>
    </citation>
    <scope>NUCLEOTIDE SEQUENCE [LARGE SCALE GENOMIC DNA]</scope>
    <source>
        <strain evidence="3 4">ATCC 30220</strain>
    </source>
</reference>
<protein>
    <submittedName>
        <fullName evidence="3">Uncharacterized protein</fullName>
    </submittedName>
</protein>
<keyword evidence="1" id="KW-0175">Coiled coil</keyword>
<dbReference type="GO" id="GO:0000796">
    <property type="term" value="C:condensin complex"/>
    <property type="evidence" value="ECO:0007669"/>
    <property type="project" value="TreeGrafter"/>
</dbReference>
<feature type="compositionally biased region" description="Polar residues" evidence="2">
    <location>
        <begin position="428"/>
        <end position="439"/>
    </location>
</feature>
<feature type="coiled-coil region" evidence="1">
    <location>
        <begin position="916"/>
        <end position="963"/>
    </location>
</feature>
<feature type="compositionally biased region" description="Basic and acidic residues" evidence="2">
    <location>
        <begin position="418"/>
        <end position="427"/>
    </location>
</feature>
<dbReference type="GO" id="GO:0007076">
    <property type="term" value="P:mitotic chromosome condensation"/>
    <property type="evidence" value="ECO:0007669"/>
    <property type="project" value="TreeGrafter"/>
</dbReference>
<comment type="caution">
    <text evidence="3">The sequence shown here is derived from an EMBL/GenBank/DDBJ whole genome shotgun (WGS) entry which is preliminary data.</text>
</comment>
<dbReference type="VEuPathDB" id="TriTrypDB:Lsey_0219_0050"/>